<dbReference type="RefSeq" id="WP_132325045.1">
    <property type="nucleotide sequence ID" value="NZ_LUUF01000043.1"/>
</dbReference>
<gene>
    <name evidence="1" type="ORF">EDE11_10736</name>
</gene>
<reference evidence="1 2" key="1">
    <citation type="submission" date="2019-03" db="EMBL/GenBank/DDBJ databases">
        <title>Systems level insights into methane cycling in arid and semi-arid ecosystems.</title>
        <authorList>
            <person name="Kalyuzhnaya M."/>
        </authorList>
    </citation>
    <scope>NUCLEOTIDE SEQUENCE [LARGE SCALE GENOMIC DNA]</scope>
    <source>
        <strain evidence="1 2">S-1</strain>
    </source>
</reference>
<keyword evidence="2" id="KW-1185">Reference proteome</keyword>
<name>A0ABY2CN37_METMH</name>
<sequence length="303" mass="35138">MTEPIESLMRKCPSCEDVFLEHSDDRLYFQLTPGMIWTDGSGCDDLRIEENLHQCKKCASIFYTKEAEIVGIDNIDCIVKNGCFIEGGRKVNEFYSNFNIPSLNGFIGSSIKHKKLNRHYIPLKGMPPNFNGFSEDREFMACANSIDYVRAISLKLFSSLDDELDLRIKAWWSDKFSSEDIRLIALKGFKECNSEDNELLRSSSLPIEAENNIRRMLDIIDLSPKYSVDYLPYKIMRSDMLRRLGLFDECANFLKSNTEQSDLDRLEYKYAIETIFLSCKERIRCARRTGFERPWASGPDFYV</sequence>
<dbReference type="Proteomes" id="UP000295649">
    <property type="component" value="Unassembled WGS sequence"/>
</dbReference>
<protein>
    <submittedName>
        <fullName evidence="1">Uncharacterized protein</fullName>
    </submittedName>
</protein>
<evidence type="ECO:0000313" key="2">
    <source>
        <dbReference type="Proteomes" id="UP000295649"/>
    </source>
</evidence>
<comment type="caution">
    <text evidence="1">The sequence shown here is derived from an EMBL/GenBank/DDBJ whole genome shotgun (WGS) entry which is preliminary data.</text>
</comment>
<proteinExistence type="predicted"/>
<evidence type="ECO:0000313" key="1">
    <source>
        <dbReference type="EMBL" id="TCV84379.1"/>
    </source>
</evidence>
<accession>A0ABY2CN37</accession>
<dbReference type="EMBL" id="SMCN01000007">
    <property type="protein sequence ID" value="TCV84379.1"/>
    <property type="molecule type" value="Genomic_DNA"/>
</dbReference>
<organism evidence="1 2">
    <name type="scientific">Methylomonas methanica</name>
    <dbReference type="NCBI Taxonomy" id="421"/>
    <lineage>
        <taxon>Bacteria</taxon>
        <taxon>Pseudomonadati</taxon>
        <taxon>Pseudomonadota</taxon>
        <taxon>Gammaproteobacteria</taxon>
        <taxon>Methylococcales</taxon>
        <taxon>Methylococcaceae</taxon>
        <taxon>Methylomonas</taxon>
    </lineage>
</organism>